<dbReference type="AlphaFoldDB" id="A0A6I8NJ32"/>
<organism evidence="3 4">
    <name type="scientific">Ornithorhynchus anatinus</name>
    <name type="common">Duckbill platypus</name>
    <dbReference type="NCBI Taxonomy" id="9258"/>
    <lineage>
        <taxon>Eukaryota</taxon>
        <taxon>Metazoa</taxon>
        <taxon>Chordata</taxon>
        <taxon>Craniata</taxon>
        <taxon>Vertebrata</taxon>
        <taxon>Euteleostomi</taxon>
        <taxon>Mammalia</taxon>
        <taxon>Monotremata</taxon>
        <taxon>Ornithorhynchidae</taxon>
        <taxon>Ornithorhynchus</taxon>
    </lineage>
</organism>
<reference evidence="3" key="3">
    <citation type="submission" date="2025-09" db="UniProtKB">
        <authorList>
            <consortium name="Ensembl"/>
        </authorList>
    </citation>
    <scope>IDENTIFICATION</scope>
    <source>
        <strain evidence="3">Glennie</strain>
    </source>
</reference>
<reference evidence="3 4" key="1">
    <citation type="journal article" date="2008" name="Nature">
        <title>Genome analysis of the platypus reveals unique signatures of evolution.</title>
        <authorList>
            <person name="Warren W.C."/>
            <person name="Hillier L.W."/>
            <person name="Marshall Graves J.A."/>
            <person name="Birney E."/>
            <person name="Ponting C.P."/>
            <person name="Grutzner F."/>
            <person name="Belov K."/>
            <person name="Miller W."/>
            <person name="Clarke L."/>
            <person name="Chinwalla A.T."/>
            <person name="Yang S.P."/>
            <person name="Heger A."/>
            <person name="Locke D.P."/>
            <person name="Miethke P."/>
            <person name="Waters P.D."/>
            <person name="Veyrunes F."/>
            <person name="Fulton L."/>
            <person name="Fulton B."/>
            <person name="Graves T."/>
            <person name="Wallis J."/>
            <person name="Puente X.S."/>
            <person name="Lopez-Otin C."/>
            <person name="Ordonez G.R."/>
            <person name="Eichler E.E."/>
            <person name="Chen L."/>
            <person name="Cheng Z."/>
            <person name="Deakin J.E."/>
            <person name="Alsop A."/>
            <person name="Thompson K."/>
            <person name="Kirby P."/>
            <person name="Papenfuss A.T."/>
            <person name="Wakefield M.J."/>
            <person name="Olender T."/>
            <person name="Lancet D."/>
            <person name="Huttley G.A."/>
            <person name="Smit A.F."/>
            <person name="Pask A."/>
            <person name="Temple-Smith P."/>
            <person name="Batzer M.A."/>
            <person name="Walker J.A."/>
            <person name="Konkel M.K."/>
            <person name="Harris R.S."/>
            <person name="Whittington C.M."/>
            <person name="Wong E.S."/>
            <person name="Gemmell N.J."/>
            <person name="Buschiazzo E."/>
            <person name="Vargas Jentzsch I.M."/>
            <person name="Merkel A."/>
            <person name="Schmitz J."/>
            <person name="Zemann A."/>
            <person name="Churakov G."/>
            <person name="Kriegs J.O."/>
            <person name="Brosius J."/>
            <person name="Murchison E.P."/>
            <person name="Sachidanandam R."/>
            <person name="Smith C."/>
            <person name="Hannon G.J."/>
            <person name="Tsend-Ayush E."/>
            <person name="McMillan D."/>
            <person name="Attenborough R."/>
            <person name="Rens W."/>
            <person name="Ferguson-Smith M."/>
            <person name="Lefevre C.M."/>
            <person name="Sharp J.A."/>
            <person name="Nicholas K.R."/>
            <person name="Ray D.A."/>
            <person name="Kube M."/>
            <person name="Reinhardt R."/>
            <person name="Pringle T.H."/>
            <person name="Taylor J."/>
            <person name="Jones R.C."/>
            <person name="Nixon B."/>
            <person name="Dacheux J.L."/>
            <person name="Niwa H."/>
            <person name="Sekita Y."/>
            <person name="Huang X."/>
            <person name="Stark A."/>
            <person name="Kheradpour P."/>
            <person name="Kellis M."/>
            <person name="Flicek P."/>
            <person name="Chen Y."/>
            <person name="Webber C."/>
            <person name="Hardison R."/>
            <person name="Nelson J."/>
            <person name="Hallsworth-Pepin K."/>
            <person name="Delehaunty K."/>
            <person name="Markovic C."/>
            <person name="Minx P."/>
            <person name="Feng Y."/>
            <person name="Kremitzki C."/>
            <person name="Mitreva M."/>
            <person name="Glasscock J."/>
            <person name="Wylie T."/>
            <person name="Wohldmann P."/>
            <person name="Thiru P."/>
            <person name="Nhan M.N."/>
            <person name="Pohl C.S."/>
            <person name="Smith S.M."/>
            <person name="Hou S."/>
            <person name="Nefedov M."/>
            <person name="de Jong P.J."/>
            <person name="Renfree M.B."/>
            <person name="Mardis E.R."/>
            <person name="Wilson R.K."/>
        </authorList>
    </citation>
    <scope>NUCLEOTIDE SEQUENCE [LARGE SCALE GENOMIC DNA]</scope>
    <source>
        <strain evidence="3 4">Glennie</strain>
    </source>
</reference>
<dbReference type="GO" id="GO:0007166">
    <property type="term" value="P:cell surface receptor signaling pathway"/>
    <property type="evidence" value="ECO:0000318"/>
    <property type="project" value="GO_Central"/>
</dbReference>
<dbReference type="InterPro" id="IPR013783">
    <property type="entry name" value="Ig-like_fold"/>
</dbReference>
<dbReference type="InParanoid" id="A0A6I8NJ32"/>
<protein>
    <recommendedName>
        <fullName evidence="5">T-cell surface glycoprotein CD3 delta chain</fullName>
    </recommendedName>
</protein>
<dbReference type="Proteomes" id="UP000002279">
    <property type="component" value="Chromosome 11"/>
</dbReference>
<reference evidence="3" key="2">
    <citation type="submission" date="2025-08" db="UniProtKB">
        <authorList>
            <consortium name="Ensembl"/>
        </authorList>
    </citation>
    <scope>IDENTIFICATION</scope>
    <source>
        <strain evidence="3">Glennie</strain>
    </source>
</reference>
<dbReference type="Bgee" id="ENSOANG00000005341">
    <property type="expression patterns" value="Expressed in ovary and 5 other cell types or tissues"/>
</dbReference>
<name>A0A6I8NJ32_ORNAN</name>
<accession>A0A6I8NJ32</accession>
<dbReference type="GO" id="GO:0042105">
    <property type="term" value="C:alpha-beta T cell receptor complex"/>
    <property type="evidence" value="ECO:0000318"/>
    <property type="project" value="GO_Central"/>
</dbReference>
<proteinExistence type="predicted"/>
<feature type="region of interest" description="Disordered" evidence="1">
    <location>
        <begin position="153"/>
        <end position="183"/>
    </location>
</feature>
<dbReference type="GO" id="GO:0009897">
    <property type="term" value="C:external side of plasma membrane"/>
    <property type="evidence" value="ECO:0000318"/>
    <property type="project" value="GO_Central"/>
</dbReference>
<dbReference type="GO" id="GO:0004888">
    <property type="term" value="F:transmembrane signaling receptor activity"/>
    <property type="evidence" value="ECO:0000318"/>
    <property type="project" value="GO_Central"/>
</dbReference>
<dbReference type="FunCoup" id="A0A6I8NJ32">
    <property type="interactions" value="190"/>
</dbReference>
<dbReference type="PANTHER" id="PTHR10570">
    <property type="entry name" value="T-CELL SURFACE GLYCOPROTEIN CD3 GAMMA CHAIN / DELTA CHAIN"/>
    <property type="match status" value="1"/>
</dbReference>
<keyword evidence="4" id="KW-1185">Reference proteome</keyword>
<dbReference type="Gene3D" id="1.10.287.770">
    <property type="entry name" value="YojJ-like"/>
    <property type="match status" value="1"/>
</dbReference>
<sequence length="267" mass="30122">MEPCRWLPGLILVVIVTQGVDSADDKEGRIEMEEIEDQLQVSCKNEELYLLTHPAADWENLKNRTVMTPKITDFSFMVKCSDKLLQVHSRMCQNCIEVDPVTLIGIIMGDILATGLLALGVFCMARHEGRPLSSASDQRSLMANDQLYQVSVRPGRPAGRASLRQGDRRQGGEQAGPHISTHTYTRYTHDYRDRVTQRQTDRIHTRHQEKQPFPFLREGLTEEGSGVVSVSEETPRRHTRTLIRLDCEPVTGQGLSLSVAELYVPRA</sequence>
<keyword evidence="2" id="KW-0732">Signal</keyword>
<evidence type="ECO:0000313" key="3">
    <source>
        <dbReference type="Ensembl" id="ENSOANP00000041163.1"/>
    </source>
</evidence>
<feature type="chain" id="PRO_5026250680" description="T-cell surface glycoprotein CD3 delta chain" evidence="2">
    <location>
        <begin position="23"/>
        <end position="267"/>
    </location>
</feature>
<evidence type="ECO:0000256" key="2">
    <source>
        <dbReference type="SAM" id="SignalP"/>
    </source>
</evidence>
<evidence type="ECO:0000256" key="1">
    <source>
        <dbReference type="SAM" id="MobiDB-lite"/>
    </source>
</evidence>
<dbReference type="GeneTree" id="ENSGT00940000153312"/>
<dbReference type="Ensembl" id="ENSOANT00000050190.1">
    <property type="protein sequence ID" value="ENSOANP00000041163.1"/>
    <property type="gene ID" value="ENSOANG00000005341.4"/>
</dbReference>
<dbReference type="PANTHER" id="PTHR10570:SF5">
    <property type="entry name" value="T-CELL SURFACE GLYCOPROTEIN CD3 DELTA CHAIN"/>
    <property type="match status" value="1"/>
</dbReference>
<evidence type="ECO:0000313" key="4">
    <source>
        <dbReference type="Proteomes" id="UP000002279"/>
    </source>
</evidence>
<dbReference type="Gene3D" id="2.60.40.10">
    <property type="entry name" value="Immunoglobulins"/>
    <property type="match status" value="1"/>
</dbReference>
<dbReference type="InterPro" id="IPR015484">
    <property type="entry name" value="CD3_esu/gsu/dsu"/>
</dbReference>
<feature type="signal peptide" evidence="2">
    <location>
        <begin position="1"/>
        <end position="22"/>
    </location>
</feature>
<gene>
    <name evidence="3" type="primary">LOC100090811</name>
</gene>
<evidence type="ECO:0008006" key="5">
    <source>
        <dbReference type="Google" id="ProtNLM"/>
    </source>
</evidence>
<dbReference type="GO" id="GO:0045059">
    <property type="term" value="P:positive thymic T cell selection"/>
    <property type="evidence" value="ECO:0000318"/>
    <property type="project" value="GO_Central"/>
</dbReference>